<dbReference type="InterPro" id="IPR027417">
    <property type="entry name" value="P-loop_NTPase"/>
</dbReference>
<dbReference type="InterPro" id="IPR005654">
    <property type="entry name" value="ATPase_AFG1-like"/>
</dbReference>
<dbReference type="GO" id="GO:0005737">
    <property type="term" value="C:cytoplasm"/>
    <property type="evidence" value="ECO:0007669"/>
    <property type="project" value="TreeGrafter"/>
</dbReference>
<evidence type="ECO:0000256" key="1">
    <source>
        <dbReference type="ARBA" id="ARBA00022741"/>
    </source>
</evidence>
<keyword evidence="2" id="KW-0067">ATP-binding</keyword>
<dbReference type="Gene3D" id="3.40.50.300">
    <property type="entry name" value="P-loop containing nucleotide triphosphate hydrolases"/>
    <property type="match status" value="1"/>
</dbReference>
<comment type="caution">
    <text evidence="3">The sequence shown here is derived from an EMBL/GenBank/DDBJ whole genome shotgun (WGS) entry which is preliminary data.</text>
</comment>
<dbReference type="PANTHER" id="PTHR12169:SF6">
    <property type="entry name" value="AFG1-LIKE ATPASE"/>
    <property type="match status" value="1"/>
</dbReference>
<evidence type="ECO:0000256" key="2">
    <source>
        <dbReference type="ARBA" id="ARBA00022840"/>
    </source>
</evidence>
<keyword evidence="1" id="KW-0547">Nucleotide-binding</keyword>
<keyword evidence="4" id="KW-1185">Reference proteome</keyword>
<organism evidence="3 4">
    <name type="scientific">Subtercola vilae</name>
    <dbReference type="NCBI Taxonomy" id="2056433"/>
    <lineage>
        <taxon>Bacteria</taxon>
        <taxon>Bacillati</taxon>
        <taxon>Actinomycetota</taxon>
        <taxon>Actinomycetes</taxon>
        <taxon>Micrococcales</taxon>
        <taxon>Microbacteriaceae</taxon>
        <taxon>Subtercola</taxon>
    </lineage>
</organism>
<dbReference type="AlphaFoldDB" id="A0A4T2BNT4"/>
<dbReference type="GO" id="GO:0005524">
    <property type="term" value="F:ATP binding"/>
    <property type="evidence" value="ECO:0007669"/>
    <property type="project" value="UniProtKB-KW"/>
</dbReference>
<gene>
    <name evidence="3" type="primary">zapE</name>
    <name evidence="3" type="ORF">D4765_15405</name>
</gene>
<dbReference type="NCBIfam" id="NF040713">
    <property type="entry name" value="ZapE"/>
    <property type="match status" value="1"/>
</dbReference>
<dbReference type="Proteomes" id="UP000306192">
    <property type="component" value="Unassembled WGS sequence"/>
</dbReference>
<protein>
    <submittedName>
        <fullName evidence="3">Cell division protein ZapE</fullName>
    </submittedName>
</protein>
<accession>A0A4T2BNT4</accession>
<dbReference type="GO" id="GO:0051301">
    <property type="term" value="P:cell division"/>
    <property type="evidence" value="ECO:0007669"/>
    <property type="project" value="UniProtKB-KW"/>
</dbReference>
<dbReference type="GO" id="GO:0016887">
    <property type="term" value="F:ATP hydrolysis activity"/>
    <property type="evidence" value="ECO:0007669"/>
    <property type="project" value="InterPro"/>
</dbReference>
<name>A0A4T2BNT4_9MICO</name>
<dbReference type="Pfam" id="PF03969">
    <property type="entry name" value="AFG1_ATPase"/>
    <property type="match status" value="2"/>
</dbReference>
<dbReference type="RefSeq" id="WP_136643201.1">
    <property type="nucleotide sequence ID" value="NZ_QYRT01000038.1"/>
</dbReference>
<keyword evidence="3" id="KW-0132">Cell division</keyword>
<proteinExistence type="predicted"/>
<dbReference type="OrthoDB" id="9774491at2"/>
<sequence>MTTDSGSTTIPLHLTDLRPTLTGAEMAAVLVPPRQFDTASFDSYRPDPDHASQAETLQKVRDFAGSFAPAKPAGFFSRKPRASDSKPGIYLDGGFGVGKTHLLAALWHAAPAPKFFGTFIEFTALVGALGYADTVKLLTGAKLIAIDEFELDDPGDTMMMTRLLADLVATGTRLAATSNTPPNALGEGRFAAQDFLREIQALSGRFDIIRIDGLDYRRRNIEGHAKSLSPAELDEKLGRLESDGSRFTVDAFDDLVQFLGSLHPSKYVKLLDGVDALVLTDVSELKNQTDALRLVAFIDRVYDAQLPVYASGLALDEVFAGDMMNGGYRKKYLRAASRLIASTQK</sequence>
<evidence type="ECO:0000313" key="3">
    <source>
        <dbReference type="EMBL" id="TIH33037.1"/>
    </source>
</evidence>
<dbReference type="SUPFAM" id="SSF52540">
    <property type="entry name" value="P-loop containing nucleoside triphosphate hydrolases"/>
    <property type="match status" value="1"/>
</dbReference>
<keyword evidence="3" id="KW-0131">Cell cycle</keyword>
<reference evidence="3 4" key="1">
    <citation type="journal article" date="2019" name="Microorganisms">
        <title>Systematic Affiliation and Genome Analysis of Subtercola vilae DB165(T) with Particular Emphasis on Cold Adaptation of an Isolate from a High-Altitude Cold Volcano Lake.</title>
        <authorList>
            <person name="Villalobos A.S."/>
            <person name="Wiese J."/>
            <person name="Imhoff J.F."/>
            <person name="Dorador C."/>
            <person name="Keller A."/>
            <person name="Hentschel U."/>
        </authorList>
    </citation>
    <scope>NUCLEOTIDE SEQUENCE [LARGE SCALE GENOMIC DNA]</scope>
    <source>
        <strain evidence="3 4">DB165</strain>
    </source>
</reference>
<dbReference type="EMBL" id="QYRT01000038">
    <property type="protein sequence ID" value="TIH33037.1"/>
    <property type="molecule type" value="Genomic_DNA"/>
</dbReference>
<evidence type="ECO:0000313" key="4">
    <source>
        <dbReference type="Proteomes" id="UP000306192"/>
    </source>
</evidence>
<dbReference type="PANTHER" id="PTHR12169">
    <property type="entry name" value="ATPASE N2B"/>
    <property type="match status" value="1"/>
</dbReference>